<dbReference type="EMBL" id="DQ120516">
    <property type="protein sequence ID" value="AAZ80629.1"/>
    <property type="molecule type" value="Genomic_DNA"/>
</dbReference>
<evidence type="ECO:0000313" key="2">
    <source>
        <dbReference type="Proteomes" id="UP000115582"/>
    </source>
</evidence>
<accession>Q2FAI7</accession>
<protein>
    <submittedName>
        <fullName evidence="1">Rh125</fullName>
    </submittedName>
</protein>
<name>Q2FAI7_RHCM6</name>
<reference evidence="1 2" key="1">
    <citation type="journal article" date="2006" name="J. Virol.">
        <title>Genomic sequence of rhesus cytomegalovirus 180.92: insights into the coding potential of rhesus cytomegalovirus.</title>
        <authorList>
            <person name="Rivailler P."/>
            <person name="Kaur A."/>
            <person name="Johnson R.P."/>
            <person name="Wang F."/>
        </authorList>
    </citation>
    <scope>NUCLEOTIDE SEQUENCE [LARGE SCALE GENOMIC DNA]</scope>
    <source>
        <strain evidence="1">CMV 180.92</strain>
    </source>
</reference>
<evidence type="ECO:0000313" key="1">
    <source>
        <dbReference type="EMBL" id="AAZ80629.1"/>
    </source>
</evidence>
<organism evidence="1 2">
    <name type="scientific">Rhesus cytomegalovirus (strain 68-1)</name>
    <name type="common">RhCMV</name>
    <dbReference type="NCBI Taxonomy" id="47929"/>
    <lineage>
        <taxon>Viruses</taxon>
        <taxon>Duplodnaviria</taxon>
        <taxon>Heunggongvirae</taxon>
        <taxon>Peploviricota</taxon>
        <taxon>Herviviricetes</taxon>
        <taxon>Herpesvirales</taxon>
        <taxon>Orthoherpesviridae</taxon>
        <taxon>Betaherpesvirinae</taxon>
        <taxon>Cytomegalovirus</taxon>
        <taxon>Cytomegalovirus macacinebeta3</taxon>
    </lineage>
</organism>
<proteinExistence type="predicted"/>
<sequence length="191" mass="21122">MFLRIHIQGAVAQNVKLVTALVRDQHVTFGDLVGAAYDFVHERTWHKHIGGLPHLRVEADKGGFMQAIAGARRGVALLRKGVQVFLAHVRNHVEHVERGIVEAGEEAGGVASCVGRRDEDDFGGVLRQEAQDGVKGLLLDEVRLVDQQEVEILSANALRDREIIKNKAWLAGVEPRPMTLGNARVRCLHKR</sequence>
<organismHost>
    <name type="scientific">Macaca mulatta</name>
    <name type="common">Rhesus macaque</name>
    <dbReference type="NCBI Taxonomy" id="9544"/>
</organismHost>
<dbReference type="Proteomes" id="UP000115582">
    <property type="component" value="Segment"/>
</dbReference>